<dbReference type="PANTHER" id="PTHR48043:SF145">
    <property type="entry name" value="FI06409P-RELATED"/>
    <property type="match status" value="1"/>
</dbReference>
<dbReference type="STRING" id="104452.A0A0L7LVL4"/>
<keyword evidence="3 6" id="KW-0808">Transferase</keyword>
<evidence type="ECO:0000256" key="2">
    <source>
        <dbReference type="ARBA" id="ARBA00022676"/>
    </source>
</evidence>
<name>A0A0L7LVL4_OPEBR</name>
<gene>
    <name evidence="6" type="ORF">OBRU01_00323</name>
</gene>
<dbReference type="InterPro" id="IPR050271">
    <property type="entry name" value="UDP-glycosyltransferase"/>
</dbReference>
<dbReference type="InterPro" id="IPR002213">
    <property type="entry name" value="UDP_glucos_trans"/>
</dbReference>
<accession>A0A0L7LVL4</accession>
<dbReference type="Gene3D" id="3.40.50.2000">
    <property type="entry name" value="Glycogen Phosphorylase B"/>
    <property type="match status" value="1"/>
</dbReference>
<keyword evidence="7" id="KW-1185">Reference proteome</keyword>
<evidence type="ECO:0000256" key="3">
    <source>
        <dbReference type="ARBA" id="ARBA00022679"/>
    </source>
</evidence>
<evidence type="ECO:0000256" key="4">
    <source>
        <dbReference type="SAM" id="Phobius"/>
    </source>
</evidence>
<keyword evidence="2" id="KW-0328">Glycosyltransferase</keyword>
<dbReference type="EMBL" id="JTDY01000014">
    <property type="protein sequence ID" value="KOB79424.1"/>
    <property type="molecule type" value="Genomic_DNA"/>
</dbReference>
<keyword evidence="4" id="KW-0812">Transmembrane</keyword>
<dbReference type="Pfam" id="PF00201">
    <property type="entry name" value="UDPGT"/>
    <property type="match status" value="1"/>
</dbReference>
<feature type="chain" id="PRO_5005573746" evidence="5">
    <location>
        <begin position="18"/>
        <end position="327"/>
    </location>
</feature>
<evidence type="ECO:0000256" key="5">
    <source>
        <dbReference type="SAM" id="SignalP"/>
    </source>
</evidence>
<dbReference type="Proteomes" id="UP000037510">
    <property type="component" value="Unassembled WGS sequence"/>
</dbReference>
<comment type="caution">
    <text evidence="6">The sequence shown here is derived from an EMBL/GenBank/DDBJ whole genome shotgun (WGS) entry which is preliminary data.</text>
</comment>
<keyword evidence="5" id="KW-0732">Signal</keyword>
<evidence type="ECO:0000256" key="1">
    <source>
        <dbReference type="ARBA" id="ARBA00009995"/>
    </source>
</evidence>
<evidence type="ECO:0000313" key="6">
    <source>
        <dbReference type="EMBL" id="KOB79424.1"/>
    </source>
</evidence>
<dbReference type="PANTHER" id="PTHR48043">
    <property type="entry name" value="EG:EG0003.4 PROTEIN-RELATED"/>
    <property type="match status" value="1"/>
</dbReference>
<dbReference type="SUPFAM" id="SSF53756">
    <property type="entry name" value="UDP-Glycosyltransferase/glycogen phosphorylase"/>
    <property type="match status" value="1"/>
</dbReference>
<comment type="similarity">
    <text evidence="1">Belongs to the UDP-glycosyltransferase family.</text>
</comment>
<proteinExistence type="inferred from homology"/>
<reference evidence="6 7" key="1">
    <citation type="journal article" date="2015" name="Genome Biol. Evol.">
        <title>The genome of winter moth (Operophtera brumata) provides a genomic perspective on sexual dimorphism and phenology.</title>
        <authorList>
            <person name="Derks M.F."/>
            <person name="Smit S."/>
            <person name="Salis L."/>
            <person name="Schijlen E."/>
            <person name="Bossers A."/>
            <person name="Mateman C."/>
            <person name="Pijl A.S."/>
            <person name="de Ridder D."/>
            <person name="Groenen M.A."/>
            <person name="Visser M.E."/>
            <person name="Megens H.J."/>
        </authorList>
    </citation>
    <scope>NUCLEOTIDE SEQUENCE [LARGE SCALE GENOMIC DNA]</scope>
    <source>
        <strain evidence="6">WM2013NL</strain>
        <tissue evidence="6">Head and thorax</tissue>
    </source>
</reference>
<feature type="signal peptide" evidence="5">
    <location>
        <begin position="1"/>
        <end position="17"/>
    </location>
</feature>
<organism evidence="6 7">
    <name type="scientific">Operophtera brumata</name>
    <name type="common">Winter moth</name>
    <name type="synonym">Phalaena brumata</name>
    <dbReference type="NCBI Taxonomy" id="104452"/>
    <lineage>
        <taxon>Eukaryota</taxon>
        <taxon>Metazoa</taxon>
        <taxon>Ecdysozoa</taxon>
        <taxon>Arthropoda</taxon>
        <taxon>Hexapoda</taxon>
        <taxon>Insecta</taxon>
        <taxon>Pterygota</taxon>
        <taxon>Neoptera</taxon>
        <taxon>Endopterygota</taxon>
        <taxon>Lepidoptera</taxon>
        <taxon>Glossata</taxon>
        <taxon>Ditrysia</taxon>
        <taxon>Geometroidea</taxon>
        <taxon>Geometridae</taxon>
        <taxon>Larentiinae</taxon>
        <taxon>Operophtera</taxon>
    </lineage>
</organism>
<evidence type="ECO:0000313" key="7">
    <source>
        <dbReference type="Proteomes" id="UP000037510"/>
    </source>
</evidence>
<keyword evidence="4" id="KW-1133">Transmembrane helix</keyword>
<keyword evidence="4" id="KW-0472">Membrane</keyword>
<dbReference type="AlphaFoldDB" id="A0A0L7LVL4"/>
<sequence length="327" mass="37615">MQARVLWLVCIAAAADAARMLAVLPTNTKSHNAMYGKLVDALARRQHHLTVISHFPMNNLTRQHQSLKPEFVDNLEQIMKECVEACSIVSRMPAVKALINSTATFDMVIVEVFGSECFLPLGKRFDAPVVGFLSSVPLPWVNEQLGNPEGTSYIPSYMMGYGQHMTLWERLTNTMSNYSLVLSNSHFSINEVRPLVPTLVELLDASSEGVIYWSFGSMSRIETIPSCKLAQIFEVLSELPQTVFVKMDRRLLSRNLTVPDNIYTMDWIPHIATAVMTYFILYILVRYLCTRCIKWWPREKMIFDRRLFRKNISFILCLFWRYKIKAN</sequence>
<dbReference type="GO" id="GO:0008194">
    <property type="term" value="F:UDP-glycosyltransferase activity"/>
    <property type="evidence" value="ECO:0007669"/>
    <property type="project" value="InterPro"/>
</dbReference>
<feature type="transmembrane region" description="Helical" evidence="4">
    <location>
        <begin position="267"/>
        <end position="287"/>
    </location>
</feature>
<protein>
    <submittedName>
        <fullName evidence="6">UDP-glycosyltransferase UGT47A2</fullName>
    </submittedName>
</protein>